<dbReference type="GO" id="GO:0070006">
    <property type="term" value="F:metalloaminopeptidase activity"/>
    <property type="evidence" value="ECO:0007669"/>
    <property type="project" value="TreeGrafter"/>
</dbReference>
<keyword evidence="7" id="KW-0482">Metalloprotease</keyword>
<gene>
    <name evidence="15" type="ORF">PoB_002647900</name>
</gene>
<keyword evidence="2 15" id="KW-0031">Aminopeptidase</keyword>
<feature type="binding site" evidence="9">
    <location>
        <position position="309"/>
    </location>
    <ligand>
        <name>Zn(2+)</name>
        <dbReference type="ChEBI" id="CHEBI:29105"/>
        <note>catalytic</note>
    </ligand>
</feature>
<proteinExistence type="inferred from homology"/>
<evidence type="ECO:0000259" key="14">
    <source>
        <dbReference type="Pfam" id="PF17900"/>
    </source>
</evidence>
<dbReference type="Gene3D" id="2.60.40.1730">
    <property type="entry name" value="tricorn interacting facor f3 domain"/>
    <property type="match status" value="1"/>
</dbReference>
<comment type="caution">
    <text evidence="15">The sequence shown here is derived from an EMBL/GenBank/DDBJ whole genome shotgun (WGS) entry which is preliminary data.</text>
</comment>
<dbReference type="FunFam" id="1.10.390.10:FF:000001">
    <property type="entry name" value="Aminopeptidase"/>
    <property type="match status" value="1"/>
</dbReference>
<evidence type="ECO:0000256" key="2">
    <source>
        <dbReference type="ARBA" id="ARBA00022438"/>
    </source>
</evidence>
<dbReference type="GO" id="GO:0005615">
    <property type="term" value="C:extracellular space"/>
    <property type="evidence" value="ECO:0007669"/>
    <property type="project" value="TreeGrafter"/>
</dbReference>
<dbReference type="Pfam" id="PF01433">
    <property type="entry name" value="Peptidase_M1"/>
    <property type="match status" value="1"/>
</dbReference>
<evidence type="ECO:0000256" key="7">
    <source>
        <dbReference type="ARBA" id="ARBA00023049"/>
    </source>
</evidence>
<evidence type="ECO:0000256" key="5">
    <source>
        <dbReference type="ARBA" id="ARBA00022801"/>
    </source>
</evidence>
<keyword evidence="4 9" id="KW-0479">Metal-binding</keyword>
<dbReference type="Gene3D" id="1.25.50.20">
    <property type="match status" value="1"/>
</dbReference>
<comment type="cofactor">
    <cofactor evidence="9">
        <name>Zn(2+)</name>
        <dbReference type="ChEBI" id="CHEBI:29105"/>
    </cofactor>
    <text evidence="9">Binds 1 zinc ion per subunit.</text>
</comment>
<feature type="region of interest" description="Disordered" evidence="11">
    <location>
        <begin position="655"/>
        <end position="696"/>
    </location>
</feature>
<evidence type="ECO:0000259" key="12">
    <source>
        <dbReference type="Pfam" id="PF01433"/>
    </source>
</evidence>
<feature type="domain" description="ERAP1-like C-terminal" evidence="13">
    <location>
        <begin position="536"/>
        <end position="664"/>
    </location>
</feature>
<dbReference type="AlphaFoldDB" id="A0AAV3ZXD3"/>
<dbReference type="InterPro" id="IPR001930">
    <property type="entry name" value="Peptidase_M1"/>
</dbReference>
<evidence type="ECO:0000259" key="13">
    <source>
        <dbReference type="Pfam" id="PF11838"/>
    </source>
</evidence>
<dbReference type="GO" id="GO:0008270">
    <property type="term" value="F:zinc ion binding"/>
    <property type="evidence" value="ECO:0007669"/>
    <property type="project" value="InterPro"/>
</dbReference>
<keyword evidence="6 9" id="KW-0862">Zinc</keyword>
<evidence type="ECO:0000313" key="16">
    <source>
        <dbReference type="Proteomes" id="UP000735302"/>
    </source>
</evidence>
<reference evidence="15 16" key="1">
    <citation type="journal article" date="2021" name="Elife">
        <title>Chloroplast acquisition without the gene transfer in kleptoplastic sea slugs, Plakobranchus ocellatus.</title>
        <authorList>
            <person name="Maeda T."/>
            <person name="Takahashi S."/>
            <person name="Yoshida T."/>
            <person name="Shimamura S."/>
            <person name="Takaki Y."/>
            <person name="Nagai Y."/>
            <person name="Toyoda A."/>
            <person name="Suzuki Y."/>
            <person name="Arimoto A."/>
            <person name="Ishii H."/>
            <person name="Satoh N."/>
            <person name="Nishiyama T."/>
            <person name="Hasebe M."/>
            <person name="Maruyama T."/>
            <person name="Minagawa J."/>
            <person name="Obokata J."/>
            <person name="Shigenobu S."/>
        </authorList>
    </citation>
    <scope>NUCLEOTIDE SEQUENCE [LARGE SCALE GENOMIC DNA]</scope>
</reference>
<evidence type="ECO:0000256" key="11">
    <source>
        <dbReference type="SAM" id="MobiDB-lite"/>
    </source>
</evidence>
<dbReference type="InterPro" id="IPR014782">
    <property type="entry name" value="Peptidase_M1_dom"/>
</dbReference>
<feature type="active site" description="Proton acceptor" evidence="8">
    <location>
        <position position="310"/>
    </location>
</feature>
<evidence type="ECO:0000256" key="4">
    <source>
        <dbReference type="ARBA" id="ARBA00022723"/>
    </source>
</evidence>
<dbReference type="GO" id="GO:0006508">
    <property type="term" value="P:proteolysis"/>
    <property type="evidence" value="ECO:0007669"/>
    <property type="project" value="UniProtKB-KW"/>
</dbReference>
<dbReference type="InterPro" id="IPR050344">
    <property type="entry name" value="Peptidase_M1_aminopeptidases"/>
</dbReference>
<feature type="binding site" evidence="9">
    <location>
        <position position="313"/>
    </location>
    <ligand>
        <name>Zn(2+)</name>
        <dbReference type="ChEBI" id="CHEBI:29105"/>
        <note>catalytic</note>
    </ligand>
</feature>
<accession>A0AAV3ZXD3</accession>
<evidence type="ECO:0000256" key="9">
    <source>
        <dbReference type="PIRSR" id="PIRSR634016-3"/>
    </source>
</evidence>
<evidence type="ECO:0000256" key="10">
    <source>
        <dbReference type="PIRSR" id="PIRSR634016-4"/>
    </source>
</evidence>
<dbReference type="SUPFAM" id="SSF55486">
    <property type="entry name" value="Metalloproteases ('zincins'), catalytic domain"/>
    <property type="match status" value="1"/>
</dbReference>
<dbReference type="InterPro" id="IPR042097">
    <property type="entry name" value="Aminopeptidase_N-like_N_sf"/>
</dbReference>
<feature type="binding site" evidence="9">
    <location>
        <position position="332"/>
    </location>
    <ligand>
        <name>Zn(2+)</name>
        <dbReference type="ChEBI" id="CHEBI:29105"/>
        <note>catalytic</note>
    </ligand>
</feature>
<feature type="domain" description="Aminopeptidase N-like N-terminal" evidence="14">
    <location>
        <begin position="16"/>
        <end position="202"/>
    </location>
</feature>
<dbReference type="FunFam" id="2.60.40.1730:FF:000002">
    <property type="entry name" value="Aminopeptidase"/>
    <property type="match status" value="1"/>
</dbReference>
<keyword evidence="3" id="KW-0645">Protease</keyword>
<dbReference type="Pfam" id="PF17900">
    <property type="entry name" value="Peptidase_M1_N"/>
    <property type="match status" value="1"/>
</dbReference>
<dbReference type="GO" id="GO:0042277">
    <property type="term" value="F:peptide binding"/>
    <property type="evidence" value="ECO:0007669"/>
    <property type="project" value="TreeGrafter"/>
</dbReference>
<dbReference type="CDD" id="cd09601">
    <property type="entry name" value="M1_APN-Q_like"/>
    <property type="match status" value="1"/>
</dbReference>
<dbReference type="PANTHER" id="PTHR11533:SF174">
    <property type="entry name" value="PUROMYCIN-SENSITIVE AMINOPEPTIDASE-RELATED"/>
    <property type="match status" value="1"/>
</dbReference>
<feature type="site" description="Transition state stabilizer" evidence="10">
    <location>
        <position position="395"/>
    </location>
</feature>
<dbReference type="Gene3D" id="1.10.390.10">
    <property type="entry name" value="Neutral Protease Domain 2"/>
    <property type="match status" value="1"/>
</dbReference>
<dbReference type="PRINTS" id="PR00756">
    <property type="entry name" value="ALADIPTASE"/>
</dbReference>
<dbReference type="PANTHER" id="PTHR11533">
    <property type="entry name" value="PROTEASE M1 ZINC METALLOPROTEASE"/>
    <property type="match status" value="1"/>
</dbReference>
<keyword evidence="16" id="KW-1185">Reference proteome</keyword>
<sequence>MSGDKRPFTRLPTDVVPLLYEVKLQPDLQKLTFRGWETISVKVKTATNKIVLNAFDIIVESAHLEVKDTGKNQVADISLNVEDEKVEFSFSEVLKPGEYTLNLKFTGVLNDQLRGFYRLKYKAADGELMYAAGTHFEATGARRAYPCWDEPAIKAKFIFTLVVPNNRVAVSNMPVDKEEPLPDDPKWKVLHFKVTPLMSTYLTAFVVGEYDYVEDKTPDGMPVRVYTPVGQSERGRFALEVATKAIPYYEWYFNVPYGLPKLDLITLSDFPIGAMENWGLVTYRESCLLVDPVNSSANTRNYVALIVAHELSHKWFGNLVTMDWWTDLWLKEGFATWIEYQCIEALYPEFNVWSQFIKNDQSRALRLDALSNSHPVEVQVGHPAEIDEIFDTISYSKGACLIRMLQAYIGDEAFRKGMTLYLTRHKFSNTKTSDMWAAMGEASGMDVASVMDTWTSQMGFPLIKVEEISQPGSNVCQITLSQQKFSSQAGSKISDSSWKVPFSITTAQSPTVPVLKGLLEGPSITVEVPNCKTGDWIKVNPGQCMFYHVQYQSELLTRLMPAMQEAILPPEDRIGFLTDLFALARANCMDMVDVLRVTTSFRAERDFAVCGLLAAGLAGLSPLVQEASQGKTEKFQAFVADTFRDMGRALGWDASADETTPQQGDLRLSGPPSGQGTGGWAHTSDRRVSADLSLDC</sequence>
<name>A0AAV3ZXD3_9GAST</name>
<dbReference type="EMBL" id="BLXT01003024">
    <property type="protein sequence ID" value="GFN99973.1"/>
    <property type="molecule type" value="Genomic_DNA"/>
</dbReference>
<evidence type="ECO:0000256" key="1">
    <source>
        <dbReference type="ARBA" id="ARBA00010136"/>
    </source>
</evidence>
<dbReference type="Proteomes" id="UP000735302">
    <property type="component" value="Unassembled WGS sequence"/>
</dbReference>
<dbReference type="InterPro" id="IPR027268">
    <property type="entry name" value="Peptidase_M4/M1_CTD_sf"/>
</dbReference>
<evidence type="ECO:0000313" key="15">
    <source>
        <dbReference type="EMBL" id="GFN99973.1"/>
    </source>
</evidence>
<organism evidence="15 16">
    <name type="scientific">Plakobranchus ocellatus</name>
    <dbReference type="NCBI Taxonomy" id="259542"/>
    <lineage>
        <taxon>Eukaryota</taxon>
        <taxon>Metazoa</taxon>
        <taxon>Spiralia</taxon>
        <taxon>Lophotrochozoa</taxon>
        <taxon>Mollusca</taxon>
        <taxon>Gastropoda</taxon>
        <taxon>Heterobranchia</taxon>
        <taxon>Euthyneura</taxon>
        <taxon>Panpulmonata</taxon>
        <taxon>Sacoglossa</taxon>
        <taxon>Placobranchoidea</taxon>
        <taxon>Plakobranchidae</taxon>
        <taxon>Plakobranchus</taxon>
    </lineage>
</organism>
<dbReference type="Pfam" id="PF11838">
    <property type="entry name" value="ERAP1_C"/>
    <property type="match status" value="1"/>
</dbReference>
<dbReference type="InterPro" id="IPR034016">
    <property type="entry name" value="M1_APN-typ"/>
</dbReference>
<dbReference type="InterPro" id="IPR024571">
    <property type="entry name" value="ERAP1-like_C_dom"/>
</dbReference>
<evidence type="ECO:0000256" key="8">
    <source>
        <dbReference type="PIRSR" id="PIRSR634016-1"/>
    </source>
</evidence>
<evidence type="ECO:0000256" key="3">
    <source>
        <dbReference type="ARBA" id="ARBA00022670"/>
    </source>
</evidence>
<dbReference type="GO" id="GO:0005737">
    <property type="term" value="C:cytoplasm"/>
    <property type="evidence" value="ECO:0007669"/>
    <property type="project" value="TreeGrafter"/>
</dbReference>
<dbReference type="InterPro" id="IPR045357">
    <property type="entry name" value="Aminopeptidase_N-like_N"/>
</dbReference>
<evidence type="ECO:0000256" key="6">
    <source>
        <dbReference type="ARBA" id="ARBA00022833"/>
    </source>
</evidence>
<dbReference type="SUPFAM" id="SSF63737">
    <property type="entry name" value="Leukotriene A4 hydrolase N-terminal domain"/>
    <property type="match status" value="1"/>
</dbReference>
<dbReference type="Gene3D" id="2.60.40.1910">
    <property type="match status" value="1"/>
</dbReference>
<protein>
    <submittedName>
        <fullName evidence="15">Puromycin-sensitive aminopeptidase</fullName>
    </submittedName>
</protein>
<dbReference type="GO" id="GO:0016020">
    <property type="term" value="C:membrane"/>
    <property type="evidence" value="ECO:0007669"/>
    <property type="project" value="TreeGrafter"/>
</dbReference>
<keyword evidence="5" id="KW-0378">Hydrolase</keyword>
<comment type="similarity">
    <text evidence="1">Belongs to the peptidase M1 family.</text>
</comment>
<feature type="domain" description="Peptidase M1 membrane alanine aminopeptidase" evidence="12">
    <location>
        <begin position="237"/>
        <end position="454"/>
    </location>
</feature>
<dbReference type="GO" id="GO:0043171">
    <property type="term" value="P:peptide catabolic process"/>
    <property type="evidence" value="ECO:0007669"/>
    <property type="project" value="TreeGrafter"/>
</dbReference>